<comment type="caution">
    <text evidence="1">The sequence shown here is derived from an EMBL/GenBank/DDBJ whole genome shotgun (WGS) entry which is preliminary data.</text>
</comment>
<dbReference type="RefSeq" id="WP_102969149.1">
    <property type="nucleotide sequence ID" value="NZ_POSM01000026.1"/>
</dbReference>
<dbReference type="EMBL" id="POSM01000026">
    <property type="protein sequence ID" value="PNH99620.1"/>
    <property type="molecule type" value="Genomic_DNA"/>
</dbReference>
<dbReference type="Pfam" id="PF11185">
    <property type="entry name" value="DUF2971"/>
    <property type="match status" value="1"/>
</dbReference>
<protein>
    <recommendedName>
        <fullName evidence="3">DUF2971 domain-containing protein</fullName>
    </recommendedName>
</protein>
<organism evidence="1 2">
    <name type="scientific">Vibrio diazotrophicus</name>
    <dbReference type="NCBI Taxonomy" id="685"/>
    <lineage>
        <taxon>Bacteria</taxon>
        <taxon>Pseudomonadati</taxon>
        <taxon>Pseudomonadota</taxon>
        <taxon>Gammaproteobacteria</taxon>
        <taxon>Vibrionales</taxon>
        <taxon>Vibrionaceae</taxon>
        <taxon>Vibrio</taxon>
    </lineage>
</organism>
<dbReference type="InterPro" id="IPR021352">
    <property type="entry name" value="DUF2971"/>
</dbReference>
<gene>
    <name evidence="1" type="ORF">C1O25_16280</name>
</gene>
<sequence length="275" mass="31656">MSTIYHYCDLNGFTSIIRNKKLWVSATNNLNDYREVNWFVDKVFHRLKELVNAENEELLNQFWELKTINSPMPYICSFSKNGDLLSQWRAYADDGQGVALGFNRDYFKFKVQIPSPNVSKEFSTGISDVFYDDDEQEQVIEDILAKILAPYETEQEKNSNLLHAVTALNQLSYVCKNNAFREEDEVRIIHTPLITGNQEGATHLMGNMSEMLHRASGNTLTSYFELDFSEVKDVQPLLEIVLGPKCKISKYDMDTFLSLNGFGKTTYRISTASYR</sequence>
<evidence type="ECO:0008006" key="3">
    <source>
        <dbReference type="Google" id="ProtNLM"/>
    </source>
</evidence>
<proteinExistence type="predicted"/>
<name>A0ABX4W9Z7_VIBDI</name>
<accession>A0ABX4W9Z7</accession>
<dbReference type="Proteomes" id="UP000236547">
    <property type="component" value="Unassembled WGS sequence"/>
</dbReference>
<keyword evidence="2" id="KW-1185">Reference proteome</keyword>
<evidence type="ECO:0000313" key="1">
    <source>
        <dbReference type="EMBL" id="PNH99620.1"/>
    </source>
</evidence>
<evidence type="ECO:0000313" key="2">
    <source>
        <dbReference type="Proteomes" id="UP000236547"/>
    </source>
</evidence>
<reference evidence="1 2" key="1">
    <citation type="submission" date="2018-01" db="EMBL/GenBank/DDBJ databases">
        <title>Draft genome sequences of six Vibrio diazotrophicus strains isolated from deep-sea sediments of the Baltic Sea.</title>
        <authorList>
            <person name="Castillo D."/>
            <person name="Vandieken V."/>
            <person name="Chiang O."/>
            <person name="Middelboe M."/>
        </authorList>
    </citation>
    <scope>NUCLEOTIDE SEQUENCE [LARGE SCALE GENOMIC DNA]</scope>
    <source>
        <strain evidence="1 2">65.10M</strain>
    </source>
</reference>